<accession>Q483A2</accession>
<dbReference type="DNASU" id="3520712"/>
<feature type="signal peptide" evidence="1">
    <location>
        <begin position="1"/>
        <end position="27"/>
    </location>
</feature>
<feature type="chain" id="PRO_5004234180" evidence="1">
    <location>
        <begin position="28"/>
        <end position="174"/>
    </location>
</feature>
<dbReference type="PANTHER" id="PTHR42852">
    <property type="entry name" value="THIOL:DISULFIDE INTERCHANGE PROTEIN DSBE"/>
    <property type="match status" value="1"/>
</dbReference>
<gene>
    <name evidence="3" type="ordered locus">CPS_2140</name>
</gene>
<dbReference type="KEGG" id="cps:CPS_2140"/>
<keyword evidence="3" id="KW-0449">Lipoprotein</keyword>
<evidence type="ECO:0000256" key="1">
    <source>
        <dbReference type="SAM" id="SignalP"/>
    </source>
</evidence>
<sequence>MVKTTESKLKRLFFTVSLAVVLSACQALPLNQSQAIVHDEYVSSGDLLPIEAITTIDGEELDLQQLGKRKLVILFATWCHDSNRLLKALNSSPLLEMEGIEIVAIAREEDLETVTAWRDKRGIKVALAVDNDRSIYRRFASGGIPRLITIGENNKIIKMNLAEGEQQLAKIVWQ</sequence>
<dbReference type="Proteomes" id="UP000000547">
    <property type="component" value="Chromosome"/>
</dbReference>
<dbReference type="SUPFAM" id="SSF52833">
    <property type="entry name" value="Thioredoxin-like"/>
    <property type="match status" value="1"/>
</dbReference>
<dbReference type="EMBL" id="CP000083">
    <property type="protein sequence ID" value="AAZ26461.1"/>
    <property type="molecule type" value="Genomic_DNA"/>
</dbReference>
<name>Q483A2_COLP3</name>
<reference evidence="3" key="1">
    <citation type="journal article" date="2005" name="Proc. Natl. Acad. Sci. U.S.A.">
        <title>The psychrophilic lifestyle as revealed by the genome sequence of Colwellia psychrerythraea 34H through genomic and proteomic analyses.</title>
        <authorList>
            <person name="Methe B.A."/>
            <person name="Nelson K.E."/>
            <person name="Deming J.W."/>
            <person name="Momen B."/>
            <person name="Melamud E."/>
            <person name="Zhang X."/>
            <person name="Moult J."/>
            <person name="Madupu R."/>
            <person name="Nelson W.C."/>
            <person name="Dodson R.J."/>
            <person name="Brinkac L.M."/>
            <person name="Daugherty S.C."/>
            <person name="Durkin A.S."/>
            <person name="DeBoy R.T."/>
            <person name="Kolonay J.F."/>
            <person name="Sullivan S.A."/>
            <person name="Zhou L."/>
            <person name="Davidsen T.M."/>
            <person name="Wu M."/>
            <person name="Huston A.L."/>
            <person name="Lewis M."/>
            <person name="Weaver B."/>
            <person name="Weidman J.F."/>
            <person name="Khouri H."/>
            <person name="Utterback T.R."/>
            <person name="Feldblyum T.V."/>
            <person name="Fraser C.M."/>
        </authorList>
    </citation>
    <scope>NUCLEOTIDE SEQUENCE [LARGE SCALE GENOMIC DNA]</scope>
    <source>
        <strain evidence="3">34H</strain>
    </source>
</reference>
<dbReference type="PROSITE" id="PS51257">
    <property type="entry name" value="PROKAR_LIPOPROTEIN"/>
    <property type="match status" value="1"/>
</dbReference>
<dbReference type="PANTHER" id="PTHR42852:SF13">
    <property type="entry name" value="PROTEIN DIPZ"/>
    <property type="match status" value="1"/>
</dbReference>
<keyword evidence="1" id="KW-0732">Signal</keyword>
<dbReference type="InterPro" id="IPR013740">
    <property type="entry name" value="Redoxin"/>
</dbReference>
<dbReference type="InterPro" id="IPR036249">
    <property type="entry name" value="Thioredoxin-like_sf"/>
</dbReference>
<evidence type="ECO:0000259" key="2">
    <source>
        <dbReference type="Pfam" id="PF08534"/>
    </source>
</evidence>
<dbReference type="Gene3D" id="3.40.30.10">
    <property type="entry name" value="Glutaredoxin"/>
    <property type="match status" value="1"/>
</dbReference>
<dbReference type="STRING" id="167879.CPS_2140"/>
<evidence type="ECO:0000313" key="3">
    <source>
        <dbReference type="EMBL" id="AAZ26461.1"/>
    </source>
</evidence>
<evidence type="ECO:0000313" key="4">
    <source>
        <dbReference type="Proteomes" id="UP000000547"/>
    </source>
</evidence>
<dbReference type="GO" id="GO:0016491">
    <property type="term" value="F:oxidoreductase activity"/>
    <property type="evidence" value="ECO:0007669"/>
    <property type="project" value="InterPro"/>
</dbReference>
<dbReference type="HOGENOM" id="CLU_042529_11_3_6"/>
<dbReference type="InterPro" id="IPR050553">
    <property type="entry name" value="Thioredoxin_ResA/DsbE_sf"/>
</dbReference>
<feature type="domain" description="Redoxin" evidence="2">
    <location>
        <begin position="55"/>
        <end position="165"/>
    </location>
</feature>
<organism evidence="3 4">
    <name type="scientific">Colwellia psychrerythraea (strain 34H / ATCC BAA-681)</name>
    <name type="common">Vibrio psychroerythus</name>
    <dbReference type="NCBI Taxonomy" id="167879"/>
    <lineage>
        <taxon>Bacteria</taxon>
        <taxon>Pseudomonadati</taxon>
        <taxon>Pseudomonadota</taxon>
        <taxon>Gammaproteobacteria</taxon>
        <taxon>Alteromonadales</taxon>
        <taxon>Colwelliaceae</taxon>
        <taxon>Colwellia</taxon>
    </lineage>
</organism>
<dbReference type="RefSeq" id="WP_011042959.1">
    <property type="nucleotide sequence ID" value="NC_003910.7"/>
</dbReference>
<dbReference type="AlphaFoldDB" id="Q483A2"/>
<dbReference type="CDD" id="cd02966">
    <property type="entry name" value="TlpA_like_family"/>
    <property type="match status" value="1"/>
</dbReference>
<protein>
    <submittedName>
        <fullName evidence="3">Putative lipoprotein</fullName>
    </submittedName>
</protein>
<dbReference type="Pfam" id="PF08534">
    <property type="entry name" value="Redoxin"/>
    <property type="match status" value="1"/>
</dbReference>
<proteinExistence type="predicted"/>